<dbReference type="OrthoDB" id="5571399at2"/>
<dbReference type="InterPro" id="IPR003018">
    <property type="entry name" value="GAF"/>
</dbReference>
<dbReference type="CDD" id="cd01949">
    <property type="entry name" value="GGDEF"/>
    <property type="match status" value="1"/>
</dbReference>
<dbReference type="EMBL" id="CP036526">
    <property type="protein sequence ID" value="QDT09745.1"/>
    <property type="molecule type" value="Genomic_DNA"/>
</dbReference>
<dbReference type="GO" id="GO:1902201">
    <property type="term" value="P:negative regulation of bacterial-type flagellum-dependent cell motility"/>
    <property type="evidence" value="ECO:0007669"/>
    <property type="project" value="TreeGrafter"/>
</dbReference>
<dbReference type="NCBIfam" id="TIGR00254">
    <property type="entry name" value="GGDEF"/>
    <property type="match status" value="1"/>
</dbReference>
<dbReference type="Proteomes" id="UP000319817">
    <property type="component" value="Chromosome"/>
</dbReference>
<accession>A0A517NRL5</accession>
<dbReference type="GO" id="GO:0052621">
    <property type="term" value="F:diguanylate cyclase activity"/>
    <property type="evidence" value="ECO:0007669"/>
    <property type="project" value="UniProtKB-EC"/>
</dbReference>
<keyword evidence="5" id="KW-1185">Reference proteome</keyword>
<dbReference type="GO" id="GO:0005886">
    <property type="term" value="C:plasma membrane"/>
    <property type="evidence" value="ECO:0007669"/>
    <property type="project" value="TreeGrafter"/>
</dbReference>
<dbReference type="Gene3D" id="3.30.70.270">
    <property type="match status" value="1"/>
</dbReference>
<dbReference type="SUPFAM" id="SSF55073">
    <property type="entry name" value="Nucleotide cyclase"/>
    <property type="match status" value="1"/>
</dbReference>
<dbReference type="RefSeq" id="WP_145417336.1">
    <property type="nucleotide sequence ID" value="NZ_CP036526.1"/>
</dbReference>
<dbReference type="InterPro" id="IPR043128">
    <property type="entry name" value="Rev_trsase/Diguanyl_cyclase"/>
</dbReference>
<dbReference type="InterPro" id="IPR029016">
    <property type="entry name" value="GAF-like_dom_sf"/>
</dbReference>
<dbReference type="SMART" id="SM00267">
    <property type="entry name" value="GGDEF"/>
    <property type="match status" value="1"/>
</dbReference>
<sequence length="338" mass="37376">MLRAYKPFSDFDSAAQSLLDLLHEQYGFSLWMVTRTDGVDWTVLQSKQHTYGVSAGDVFSWTDSFCSRMVQGLGPCIAPDARSVDAYADAPVSQQLDIGAYIGIPLSRPDGSLFGTLCAIDPQPQPADLVDELPRLIMASRMLSTILATELKAEAEMRRANHAEAEAETDALTNAFNRRGWDRMLSAEESRCHRYGHIASIIAIDLDDFKNVNDSQGHSAGDRTLMQVAQALERASRACDVVARTGGDEFAIIAVECDEFQSAQFIRRIKENLSQFNIQASIGTATRSPTMSLDKAWIQADKNMYEKKQNATGILRALGHRDDHPHVSRPPITRSPIV</sequence>
<evidence type="ECO:0000313" key="4">
    <source>
        <dbReference type="EMBL" id="QDT09745.1"/>
    </source>
</evidence>
<dbReference type="GO" id="GO:0043709">
    <property type="term" value="P:cell adhesion involved in single-species biofilm formation"/>
    <property type="evidence" value="ECO:0007669"/>
    <property type="project" value="TreeGrafter"/>
</dbReference>
<evidence type="ECO:0000259" key="3">
    <source>
        <dbReference type="PROSITE" id="PS50887"/>
    </source>
</evidence>
<dbReference type="PANTHER" id="PTHR45138:SF9">
    <property type="entry name" value="DIGUANYLATE CYCLASE DGCM-RELATED"/>
    <property type="match status" value="1"/>
</dbReference>
<dbReference type="Gene3D" id="3.30.450.40">
    <property type="match status" value="1"/>
</dbReference>
<dbReference type="SUPFAM" id="SSF55781">
    <property type="entry name" value="GAF domain-like"/>
    <property type="match status" value="1"/>
</dbReference>
<evidence type="ECO:0000256" key="2">
    <source>
        <dbReference type="ARBA" id="ARBA00034247"/>
    </source>
</evidence>
<keyword evidence="4" id="KW-0808">Transferase</keyword>
<dbReference type="EC" id="2.7.7.65" evidence="1"/>
<dbReference type="PROSITE" id="PS50887">
    <property type="entry name" value="GGDEF"/>
    <property type="match status" value="1"/>
</dbReference>
<organism evidence="4 5">
    <name type="scientific">Stieleria marina</name>
    <dbReference type="NCBI Taxonomy" id="1930275"/>
    <lineage>
        <taxon>Bacteria</taxon>
        <taxon>Pseudomonadati</taxon>
        <taxon>Planctomycetota</taxon>
        <taxon>Planctomycetia</taxon>
        <taxon>Pirellulales</taxon>
        <taxon>Pirellulaceae</taxon>
        <taxon>Stieleria</taxon>
    </lineage>
</organism>
<gene>
    <name evidence="4" type="primary">yeaP</name>
    <name evidence="4" type="ORF">K239x_16950</name>
</gene>
<keyword evidence="4" id="KW-0548">Nucleotidyltransferase</keyword>
<evidence type="ECO:0000313" key="5">
    <source>
        <dbReference type="Proteomes" id="UP000319817"/>
    </source>
</evidence>
<protein>
    <recommendedName>
        <fullName evidence="1">diguanylate cyclase</fullName>
        <ecNumber evidence="1">2.7.7.65</ecNumber>
    </recommendedName>
</protein>
<dbReference type="AlphaFoldDB" id="A0A517NRL5"/>
<dbReference type="Pfam" id="PF01590">
    <property type="entry name" value="GAF"/>
    <property type="match status" value="1"/>
</dbReference>
<name>A0A517NRL5_9BACT</name>
<dbReference type="SMART" id="SM00065">
    <property type="entry name" value="GAF"/>
    <property type="match status" value="1"/>
</dbReference>
<reference evidence="4 5" key="1">
    <citation type="submission" date="2019-02" db="EMBL/GenBank/DDBJ databases">
        <title>Deep-cultivation of Planctomycetes and their phenomic and genomic characterization uncovers novel biology.</title>
        <authorList>
            <person name="Wiegand S."/>
            <person name="Jogler M."/>
            <person name="Boedeker C."/>
            <person name="Pinto D."/>
            <person name="Vollmers J."/>
            <person name="Rivas-Marin E."/>
            <person name="Kohn T."/>
            <person name="Peeters S.H."/>
            <person name="Heuer A."/>
            <person name="Rast P."/>
            <person name="Oberbeckmann S."/>
            <person name="Bunk B."/>
            <person name="Jeske O."/>
            <person name="Meyerdierks A."/>
            <person name="Storesund J.E."/>
            <person name="Kallscheuer N."/>
            <person name="Luecker S."/>
            <person name="Lage O.M."/>
            <person name="Pohl T."/>
            <person name="Merkel B.J."/>
            <person name="Hornburger P."/>
            <person name="Mueller R.-W."/>
            <person name="Bruemmer F."/>
            <person name="Labrenz M."/>
            <person name="Spormann A.M."/>
            <person name="Op den Camp H."/>
            <person name="Overmann J."/>
            <person name="Amann R."/>
            <person name="Jetten M.S.M."/>
            <person name="Mascher T."/>
            <person name="Medema M.H."/>
            <person name="Devos D.P."/>
            <person name="Kaster A.-K."/>
            <person name="Ovreas L."/>
            <person name="Rohde M."/>
            <person name="Galperin M.Y."/>
            <person name="Jogler C."/>
        </authorList>
    </citation>
    <scope>NUCLEOTIDE SEQUENCE [LARGE SCALE GENOMIC DNA]</scope>
    <source>
        <strain evidence="4 5">K23_9</strain>
    </source>
</reference>
<dbReference type="PANTHER" id="PTHR45138">
    <property type="entry name" value="REGULATORY COMPONENTS OF SENSORY TRANSDUCTION SYSTEM"/>
    <property type="match status" value="1"/>
</dbReference>
<dbReference type="InterPro" id="IPR029787">
    <property type="entry name" value="Nucleotide_cyclase"/>
</dbReference>
<comment type="catalytic activity">
    <reaction evidence="2">
        <text>2 GTP = 3',3'-c-di-GMP + 2 diphosphate</text>
        <dbReference type="Rhea" id="RHEA:24898"/>
        <dbReference type="ChEBI" id="CHEBI:33019"/>
        <dbReference type="ChEBI" id="CHEBI:37565"/>
        <dbReference type="ChEBI" id="CHEBI:58805"/>
        <dbReference type="EC" id="2.7.7.65"/>
    </reaction>
</comment>
<feature type="domain" description="GGDEF" evidence="3">
    <location>
        <begin position="197"/>
        <end position="317"/>
    </location>
</feature>
<evidence type="ECO:0000256" key="1">
    <source>
        <dbReference type="ARBA" id="ARBA00012528"/>
    </source>
</evidence>
<dbReference type="InterPro" id="IPR050469">
    <property type="entry name" value="Diguanylate_Cyclase"/>
</dbReference>
<dbReference type="Pfam" id="PF00990">
    <property type="entry name" value="GGDEF"/>
    <property type="match status" value="1"/>
</dbReference>
<proteinExistence type="predicted"/>
<dbReference type="InterPro" id="IPR000160">
    <property type="entry name" value="GGDEF_dom"/>
</dbReference>